<protein>
    <recommendedName>
        <fullName evidence="4">Spore coat protein U domain-containing protein</fullName>
    </recommendedName>
</protein>
<evidence type="ECO:0000313" key="3">
    <source>
        <dbReference type="Proteomes" id="UP000192491"/>
    </source>
</evidence>
<evidence type="ECO:0008006" key="4">
    <source>
        <dbReference type="Google" id="ProtNLM"/>
    </source>
</evidence>
<dbReference type="Proteomes" id="UP000192491">
    <property type="component" value="Unassembled WGS sequence"/>
</dbReference>
<feature type="signal peptide" evidence="1">
    <location>
        <begin position="1"/>
        <end position="22"/>
    </location>
</feature>
<name>A0A1Y1QDL6_9GAMM</name>
<feature type="chain" id="PRO_5012824381" description="Spore coat protein U domain-containing protein" evidence="1">
    <location>
        <begin position="23"/>
        <end position="156"/>
    </location>
</feature>
<evidence type="ECO:0000256" key="1">
    <source>
        <dbReference type="SAM" id="SignalP"/>
    </source>
</evidence>
<gene>
    <name evidence="2" type="ORF">BWK73_40095</name>
</gene>
<dbReference type="AlphaFoldDB" id="A0A1Y1QDL6"/>
<keyword evidence="1" id="KW-0732">Signal</keyword>
<reference evidence="2 3" key="1">
    <citation type="submission" date="2017-01" db="EMBL/GenBank/DDBJ databases">
        <title>Novel large sulfur bacteria in the metagenomes of groundwater-fed chemosynthetic microbial mats in the Lake Huron basin.</title>
        <authorList>
            <person name="Sharrar A.M."/>
            <person name="Flood B.E."/>
            <person name="Bailey J.V."/>
            <person name="Jones D.S."/>
            <person name="Biddanda B."/>
            <person name="Ruberg S.A."/>
            <person name="Marcus D.N."/>
            <person name="Dick G.J."/>
        </authorList>
    </citation>
    <scope>NUCLEOTIDE SEQUENCE [LARGE SCALE GENOMIC DNA]</scope>
    <source>
        <strain evidence="2">A8</strain>
    </source>
</reference>
<comment type="caution">
    <text evidence="2">The sequence shown here is derived from an EMBL/GenBank/DDBJ whole genome shotgun (WGS) entry which is preliminary data.</text>
</comment>
<sequence length="156" mass="16508">MQFWQHLLLGVALATVTFPANAISVDAADNDWTSTPLSSANITNAGEYYADSFTTSTNVNISGIANSSQAWTVSVRLTTLVNGLAIAVKRTGNGTGFPSGGDDTYYPLNNTAFQPLFTGSGNISGIPLEFQISNFDVTDGNGTKDIQIEYQVTTTP</sequence>
<evidence type="ECO:0000313" key="2">
    <source>
        <dbReference type="EMBL" id="OQX03274.1"/>
    </source>
</evidence>
<accession>A0A1Y1QDL6</accession>
<proteinExistence type="predicted"/>
<dbReference type="EMBL" id="MTEJ01000419">
    <property type="protein sequence ID" value="OQX03274.1"/>
    <property type="molecule type" value="Genomic_DNA"/>
</dbReference>
<organism evidence="2 3">
    <name type="scientific">Thiothrix lacustris</name>
    <dbReference type="NCBI Taxonomy" id="525917"/>
    <lineage>
        <taxon>Bacteria</taxon>
        <taxon>Pseudomonadati</taxon>
        <taxon>Pseudomonadota</taxon>
        <taxon>Gammaproteobacteria</taxon>
        <taxon>Thiotrichales</taxon>
        <taxon>Thiotrichaceae</taxon>
        <taxon>Thiothrix</taxon>
    </lineage>
</organism>